<keyword evidence="4" id="KW-1185">Reference proteome</keyword>
<evidence type="ECO:0000313" key="4">
    <source>
        <dbReference type="Proteomes" id="UP000011087"/>
    </source>
</evidence>
<dbReference type="KEGG" id="gtt:GUITHDRAFT_141984"/>
<dbReference type="PaxDb" id="55529-EKX41503"/>
<protein>
    <recommendedName>
        <fullName evidence="5">Myb-like domain-containing protein</fullName>
    </recommendedName>
</protein>
<dbReference type="EnsemblProtists" id="EKX41503">
    <property type="protein sequence ID" value="EKX41503"/>
    <property type="gene ID" value="GUITHDRAFT_141984"/>
</dbReference>
<dbReference type="InterPro" id="IPR009057">
    <property type="entry name" value="Homeodomain-like_sf"/>
</dbReference>
<dbReference type="AlphaFoldDB" id="L1IZ01"/>
<reference evidence="3" key="3">
    <citation type="submission" date="2016-03" db="UniProtKB">
        <authorList>
            <consortium name="EnsemblProtists"/>
        </authorList>
    </citation>
    <scope>IDENTIFICATION</scope>
</reference>
<accession>L1IZ01</accession>
<proteinExistence type="predicted"/>
<evidence type="ECO:0000313" key="2">
    <source>
        <dbReference type="EMBL" id="EKX41503.1"/>
    </source>
</evidence>
<dbReference type="HOGENOM" id="CLU_1139842_0_0_1"/>
<organism evidence="2">
    <name type="scientific">Guillardia theta (strain CCMP2712)</name>
    <name type="common">Cryptophyte</name>
    <dbReference type="NCBI Taxonomy" id="905079"/>
    <lineage>
        <taxon>Eukaryota</taxon>
        <taxon>Cryptophyceae</taxon>
        <taxon>Pyrenomonadales</taxon>
        <taxon>Geminigeraceae</taxon>
        <taxon>Guillardia</taxon>
    </lineage>
</organism>
<sequence length="244" mass="28158">MVFDTECMLTDPVSMTERYERQREESRRQRHVHIDKRFDKLEEKETVGAACRVCEAAIHVSEREAMTALDENGGDEAKAIEDLMDYEYLQRIRKKVCEGAKVETGKPISPKDRKLNGRASRKASDKCVPQRECPPLPPLDAVDTTGWSAERLTAYGRVQELPNLYLYSYPAPGKTQRHGAWSPQEHERFMMQSEAFGGWDKLNSPQTQWGIFALGVESRVGYQCSNYYIYLNKRRGERKRRDTA</sequence>
<dbReference type="RefSeq" id="XP_005828483.1">
    <property type="nucleotide sequence ID" value="XM_005828426.1"/>
</dbReference>
<dbReference type="OrthoDB" id="6781668at2759"/>
<dbReference type="eggNOG" id="ENOG502QV86">
    <property type="taxonomic scope" value="Eukaryota"/>
</dbReference>
<reference evidence="2 4" key="1">
    <citation type="journal article" date="2012" name="Nature">
        <title>Algal genomes reveal evolutionary mosaicism and the fate of nucleomorphs.</title>
        <authorList>
            <consortium name="DOE Joint Genome Institute"/>
            <person name="Curtis B.A."/>
            <person name="Tanifuji G."/>
            <person name="Burki F."/>
            <person name="Gruber A."/>
            <person name="Irimia M."/>
            <person name="Maruyama S."/>
            <person name="Arias M.C."/>
            <person name="Ball S.G."/>
            <person name="Gile G.H."/>
            <person name="Hirakawa Y."/>
            <person name="Hopkins J.F."/>
            <person name="Kuo A."/>
            <person name="Rensing S.A."/>
            <person name="Schmutz J."/>
            <person name="Symeonidi A."/>
            <person name="Elias M."/>
            <person name="Eveleigh R.J."/>
            <person name="Herman E.K."/>
            <person name="Klute M.J."/>
            <person name="Nakayama T."/>
            <person name="Obornik M."/>
            <person name="Reyes-Prieto A."/>
            <person name="Armbrust E.V."/>
            <person name="Aves S.J."/>
            <person name="Beiko R.G."/>
            <person name="Coutinho P."/>
            <person name="Dacks J.B."/>
            <person name="Durnford D.G."/>
            <person name="Fast N.M."/>
            <person name="Green B.R."/>
            <person name="Grisdale C.J."/>
            <person name="Hempel F."/>
            <person name="Henrissat B."/>
            <person name="Hoppner M.P."/>
            <person name="Ishida K."/>
            <person name="Kim E."/>
            <person name="Koreny L."/>
            <person name="Kroth P.G."/>
            <person name="Liu Y."/>
            <person name="Malik S.B."/>
            <person name="Maier U.G."/>
            <person name="McRose D."/>
            <person name="Mock T."/>
            <person name="Neilson J.A."/>
            <person name="Onodera N.T."/>
            <person name="Poole A.M."/>
            <person name="Pritham E.J."/>
            <person name="Richards T.A."/>
            <person name="Rocap G."/>
            <person name="Roy S.W."/>
            <person name="Sarai C."/>
            <person name="Schaack S."/>
            <person name="Shirato S."/>
            <person name="Slamovits C.H."/>
            <person name="Spencer D.F."/>
            <person name="Suzuki S."/>
            <person name="Worden A.Z."/>
            <person name="Zauner S."/>
            <person name="Barry K."/>
            <person name="Bell C."/>
            <person name="Bharti A.K."/>
            <person name="Crow J.A."/>
            <person name="Grimwood J."/>
            <person name="Kramer R."/>
            <person name="Lindquist E."/>
            <person name="Lucas S."/>
            <person name="Salamov A."/>
            <person name="McFadden G.I."/>
            <person name="Lane C.E."/>
            <person name="Keeling P.J."/>
            <person name="Gray M.W."/>
            <person name="Grigoriev I.V."/>
            <person name="Archibald J.M."/>
        </authorList>
    </citation>
    <scope>NUCLEOTIDE SEQUENCE</scope>
    <source>
        <strain evidence="2 4">CCMP2712</strain>
    </source>
</reference>
<dbReference type="SUPFAM" id="SSF46689">
    <property type="entry name" value="Homeodomain-like"/>
    <property type="match status" value="1"/>
</dbReference>
<evidence type="ECO:0000313" key="3">
    <source>
        <dbReference type="EnsemblProtists" id="EKX41503"/>
    </source>
</evidence>
<dbReference type="GeneID" id="17298180"/>
<feature type="compositionally biased region" description="Basic and acidic residues" evidence="1">
    <location>
        <begin position="104"/>
        <end position="115"/>
    </location>
</feature>
<name>L1IZ01_GUITC</name>
<reference evidence="4" key="2">
    <citation type="submission" date="2012-11" db="EMBL/GenBank/DDBJ databases">
        <authorList>
            <person name="Kuo A."/>
            <person name="Curtis B.A."/>
            <person name="Tanifuji G."/>
            <person name="Burki F."/>
            <person name="Gruber A."/>
            <person name="Irimia M."/>
            <person name="Maruyama S."/>
            <person name="Arias M.C."/>
            <person name="Ball S.G."/>
            <person name="Gile G.H."/>
            <person name="Hirakawa Y."/>
            <person name="Hopkins J.F."/>
            <person name="Rensing S.A."/>
            <person name="Schmutz J."/>
            <person name="Symeonidi A."/>
            <person name="Elias M."/>
            <person name="Eveleigh R.J."/>
            <person name="Herman E.K."/>
            <person name="Klute M.J."/>
            <person name="Nakayama T."/>
            <person name="Obornik M."/>
            <person name="Reyes-Prieto A."/>
            <person name="Armbrust E.V."/>
            <person name="Aves S.J."/>
            <person name="Beiko R.G."/>
            <person name="Coutinho P."/>
            <person name="Dacks J.B."/>
            <person name="Durnford D.G."/>
            <person name="Fast N.M."/>
            <person name="Green B.R."/>
            <person name="Grisdale C."/>
            <person name="Hempe F."/>
            <person name="Henrissat B."/>
            <person name="Hoppner M.P."/>
            <person name="Ishida K.-I."/>
            <person name="Kim E."/>
            <person name="Koreny L."/>
            <person name="Kroth P.G."/>
            <person name="Liu Y."/>
            <person name="Malik S.-B."/>
            <person name="Maier U.G."/>
            <person name="McRose D."/>
            <person name="Mock T."/>
            <person name="Neilson J.A."/>
            <person name="Onodera N.T."/>
            <person name="Poole A.M."/>
            <person name="Pritham E.J."/>
            <person name="Richards T.A."/>
            <person name="Rocap G."/>
            <person name="Roy S.W."/>
            <person name="Sarai C."/>
            <person name="Schaack S."/>
            <person name="Shirato S."/>
            <person name="Slamovits C.H."/>
            <person name="Spencer D.F."/>
            <person name="Suzuki S."/>
            <person name="Worden A.Z."/>
            <person name="Zauner S."/>
            <person name="Barry K."/>
            <person name="Bell C."/>
            <person name="Bharti A.K."/>
            <person name="Crow J.A."/>
            <person name="Grimwood J."/>
            <person name="Kramer R."/>
            <person name="Lindquist E."/>
            <person name="Lucas S."/>
            <person name="Salamov A."/>
            <person name="McFadden G.I."/>
            <person name="Lane C.E."/>
            <person name="Keeling P.J."/>
            <person name="Gray M.W."/>
            <person name="Grigoriev I.V."/>
            <person name="Archibald J.M."/>
        </authorList>
    </citation>
    <scope>NUCLEOTIDE SEQUENCE</scope>
    <source>
        <strain evidence="4">CCMP2712</strain>
    </source>
</reference>
<evidence type="ECO:0000256" key="1">
    <source>
        <dbReference type="SAM" id="MobiDB-lite"/>
    </source>
</evidence>
<dbReference type="Proteomes" id="UP000011087">
    <property type="component" value="Unassembled WGS sequence"/>
</dbReference>
<feature type="region of interest" description="Disordered" evidence="1">
    <location>
        <begin position="104"/>
        <end position="135"/>
    </location>
</feature>
<dbReference type="EMBL" id="JH993023">
    <property type="protein sequence ID" value="EKX41503.1"/>
    <property type="molecule type" value="Genomic_DNA"/>
</dbReference>
<gene>
    <name evidence="2" type="ORF">GUITHDRAFT_141984</name>
</gene>
<evidence type="ECO:0008006" key="5">
    <source>
        <dbReference type="Google" id="ProtNLM"/>
    </source>
</evidence>